<gene>
    <name evidence="2" type="ORF">FEZ48_06220</name>
</gene>
<organism evidence="2 3">
    <name type="scientific">Marinilactibacillus psychrotolerans</name>
    <dbReference type="NCBI Taxonomy" id="191770"/>
    <lineage>
        <taxon>Bacteria</taxon>
        <taxon>Bacillati</taxon>
        <taxon>Bacillota</taxon>
        <taxon>Bacilli</taxon>
        <taxon>Lactobacillales</taxon>
        <taxon>Carnobacteriaceae</taxon>
        <taxon>Marinilactibacillus</taxon>
    </lineage>
</organism>
<evidence type="ECO:0000313" key="2">
    <source>
        <dbReference type="EMBL" id="TLQ07574.1"/>
    </source>
</evidence>
<comment type="caution">
    <text evidence="2">The sequence shown here is derived from an EMBL/GenBank/DDBJ whole genome shotgun (WGS) entry which is preliminary data.</text>
</comment>
<feature type="region of interest" description="Disordered" evidence="1">
    <location>
        <begin position="438"/>
        <end position="463"/>
    </location>
</feature>
<dbReference type="Pfam" id="PF05133">
    <property type="entry name" value="SPP1_portal"/>
    <property type="match status" value="1"/>
</dbReference>
<evidence type="ECO:0000313" key="3">
    <source>
        <dbReference type="Proteomes" id="UP000307201"/>
    </source>
</evidence>
<sequence>MVSAYLELEEHKVFHHPADEEITGDVVDKFVKLHMAKLPRYRRLKKLYESKGPILEQEGKAEYKPDNRLVVNNAKEIVDSYNGFFIGVPVKVTHQEQTVTKFVDEFRKRNSLDDVESEASKLSAIYGHSYIYVFQNEESETCVTFNSPLDMFIVYDDTIQEEPLFAVRYKPTDTGYEGQLFIKGKELYILNDATGTILTELDEDQDRFYYNDIQIIEWKENEERTSVFEPVETLINAMNKALSSKMNDIDYFADAYLAVLGADLDSGSLQDIRDNRIINLFGTDNIKDIVVKFLDKPDGDTSQENFLDRVERLIYEKSMIANINDESFGNASGVALEFKLQPMKNLAINKERKVKVAMKRMYKLIFSVPLQLPNNMIDEWKNLNFTFTRNIPRNVSDEAETAGKLQGVVSKETQLSVLSIVDNVQEEIERINTEREEKSVIDMEQDENGDFVVTQSNDVNEDE</sequence>
<name>A0A5R9C425_9LACT</name>
<protein>
    <submittedName>
        <fullName evidence="2">Phage portal protein</fullName>
    </submittedName>
</protein>
<dbReference type="RefSeq" id="WP_138471665.1">
    <property type="nucleotide sequence ID" value="NZ_VBTE01000015.1"/>
</dbReference>
<dbReference type="InterPro" id="IPR021145">
    <property type="entry name" value="Portal_protein_SPP1_Gp6-like"/>
</dbReference>
<dbReference type="OrthoDB" id="3189403at2"/>
<dbReference type="InterPro" id="IPR006428">
    <property type="entry name" value="Portal_SPP1-type"/>
</dbReference>
<reference evidence="2 3" key="1">
    <citation type="submission" date="2019-05" db="EMBL/GenBank/DDBJ databases">
        <title>The metagenome of a microbial culture collection derived from dairy environment covers the genomic content of the human microbiome.</title>
        <authorList>
            <person name="Roder T."/>
            <person name="Wuthrich D."/>
            <person name="Sattari Z."/>
            <person name="Von Ah U."/>
            <person name="Bar C."/>
            <person name="Ronchi F."/>
            <person name="Macpherson A.J."/>
            <person name="Ganal-Vonarburg S.C."/>
            <person name="Bruggmann R."/>
            <person name="Vergeres G."/>
        </authorList>
    </citation>
    <scope>NUCLEOTIDE SEQUENCE [LARGE SCALE GENOMIC DNA]</scope>
    <source>
        <strain evidence="2 3">FAM 24235</strain>
    </source>
</reference>
<dbReference type="AlphaFoldDB" id="A0A5R9C425"/>
<dbReference type="EMBL" id="VBTE01000015">
    <property type="protein sequence ID" value="TLQ07574.1"/>
    <property type="molecule type" value="Genomic_DNA"/>
</dbReference>
<proteinExistence type="predicted"/>
<dbReference type="Proteomes" id="UP000307201">
    <property type="component" value="Unassembled WGS sequence"/>
</dbReference>
<dbReference type="NCBIfam" id="TIGR01538">
    <property type="entry name" value="portal_SPP1"/>
    <property type="match status" value="1"/>
</dbReference>
<feature type="compositionally biased region" description="Polar residues" evidence="1">
    <location>
        <begin position="453"/>
        <end position="463"/>
    </location>
</feature>
<accession>A0A5R9C425</accession>
<evidence type="ECO:0000256" key="1">
    <source>
        <dbReference type="SAM" id="MobiDB-lite"/>
    </source>
</evidence>